<evidence type="ECO:0000313" key="2">
    <source>
        <dbReference type="EMBL" id="KAG5318168.1"/>
    </source>
</evidence>
<dbReference type="GO" id="GO:0044774">
    <property type="term" value="P:mitotic DNA integrity checkpoint signaling"/>
    <property type="evidence" value="ECO:0007669"/>
    <property type="project" value="TreeGrafter"/>
</dbReference>
<accession>A0A836FEV5</accession>
<dbReference type="AlphaFoldDB" id="A0A836FEV5"/>
<dbReference type="GO" id="GO:0000729">
    <property type="term" value="P:DNA double-strand break processing"/>
    <property type="evidence" value="ECO:0007669"/>
    <property type="project" value="TreeGrafter"/>
</dbReference>
<dbReference type="GO" id="GO:0035861">
    <property type="term" value="C:site of double-strand break"/>
    <property type="evidence" value="ECO:0007669"/>
    <property type="project" value="TreeGrafter"/>
</dbReference>
<name>A0A836FEV5_9HYME</name>
<dbReference type="GO" id="GO:0044547">
    <property type="term" value="F:DNA topoisomerase binding"/>
    <property type="evidence" value="ECO:0007669"/>
    <property type="project" value="TreeGrafter"/>
</dbReference>
<dbReference type="GO" id="GO:0003690">
    <property type="term" value="F:double-stranded DNA binding"/>
    <property type="evidence" value="ECO:0007669"/>
    <property type="project" value="TreeGrafter"/>
</dbReference>
<dbReference type="Gene3D" id="1.10.10.1450">
    <property type="match status" value="1"/>
</dbReference>
<comment type="caution">
    <text evidence="2">The sequence shown here is derived from an EMBL/GenBank/DDBJ whole genome shotgun (WGS) entry which is preliminary data.</text>
</comment>
<feature type="non-terminal residue" evidence="2">
    <location>
        <position position="111"/>
    </location>
</feature>
<dbReference type="InterPro" id="IPR036388">
    <property type="entry name" value="WH-like_DNA-bd_sf"/>
</dbReference>
<protein>
    <submittedName>
        <fullName evidence="2">MOS1T transposase</fullName>
    </submittedName>
</protein>
<dbReference type="GO" id="GO:0003697">
    <property type="term" value="F:single-stranded DNA binding"/>
    <property type="evidence" value="ECO:0007669"/>
    <property type="project" value="TreeGrafter"/>
</dbReference>
<feature type="non-terminal residue" evidence="2">
    <location>
        <position position="1"/>
    </location>
</feature>
<dbReference type="EMBL" id="JAANIA010002008">
    <property type="protein sequence ID" value="KAG5318168.1"/>
    <property type="molecule type" value="Genomic_DNA"/>
</dbReference>
<dbReference type="GO" id="GO:0006303">
    <property type="term" value="P:double-strand break repair via nonhomologous end joining"/>
    <property type="evidence" value="ECO:0007669"/>
    <property type="project" value="TreeGrafter"/>
</dbReference>
<feature type="domain" description="Mos1 transposase HTH" evidence="1">
    <location>
        <begin position="1"/>
        <end position="45"/>
    </location>
</feature>
<evidence type="ECO:0000259" key="1">
    <source>
        <dbReference type="Pfam" id="PF17906"/>
    </source>
</evidence>
<keyword evidence="3" id="KW-1185">Reference proteome</keyword>
<gene>
    <name evidence="2" type="ORF">G6Z78_0000005</name>
</gene>
<dbReference type="PANTHER" id="PTHR46060:SF2">
    <property type="entry name" value="HISTONE-LYSINE N-METHYLTRANSFERASE SETMAR"/>
    <property type="match status" value="1"/>
</dbReference>
<sequence length="111" mass="13035">REVLIFCFKWKKTAAEAYRLVEVYGDSAPSDKICREWFRRFKSDDFDVEDKERSGRPKAFEDEELQALVDEDPCQMQKQLAEILNCAQSVISDRLKALEKKTRKENGSHMN</sequence>
<dbReference type="GO" id="GO:0015074">
    <property type="term" value="P:DNA integration"/>
    <property type="evidence" value="ECO:0007669"/>
    <property type="project" value="TreeGrafter"/>
</dbReference>
<dbReference type="GO" id="GO:0000793">
    <property type="term" value="C:condensed chromosome"/>
    <property type="evidence" value="ECO:0007669"/>
    <property type="project" value="TreeGrafter"/>
</dbReference>
<dbReference type="InterPro" id="IPR052709">
    <property type="entry name" value="Transposase-MT_Hybrid"/>
</dbReference>
<dbReference type="GO" id="GO:0000014">
    <property type="term" value="F:single-stranded DNA endodeoxyribonuclease activity"/>
    <property type="evidence" value="ECO:0007669"/>
    <property type="project" value="TreeGrafter"/>
</dbReference>
<dbReference type="Proteomes" id="UP000668214">
    <property type="component" value="Unassembled WGS sequence"/>
</dbReference>
<proteinExistence type="predicted"/>
<dbReference type="Gene3D" id="1.10.10.10">
    <property type="entry name" value="Winged helix-like DNA-binding domain superfamily/Winged helix DNA-binding domain"/>
    <property type="match status" value="1"/>
</dbReference>
<evidence type="ECO:0000313" key="3">
    <source>
        <dbReference type="Proteomes" id="UP000668214"/>
    </source>
</evidence>
<dbReference type="InterPro" id="IPR041426">
    <property type="entry name" value="Mos1_HTH"/>
</dbReference>
<organism evidence="2 3">
    <name type="scientific">Pseudoatta argentina</name>
    <dbReference type="NCBI Taxonomy" id="621737"/>
    <lineage>
        <taxon>Eukaryota</taxon>
        <taxon>Metazoa</taxon>
        <taxon>Ecdysozoa</taxon>
        <taxon>Arthropoda</taxon>
        <taxon>Hexapoda</taxon>
        <taxon>Insecta</taxon>
        <taxon>Pterygota</taxon>
        <taxon>Neoptera</taxon>
        <taxon>Endopterygota</taxon>
        <taxon>Hymenoptera</taxon>
        <taxon>Apocrita</taxon>
        <taxon>Aculeata</taxon>
        <taxon>Formicoidea</taxon>
        <taxon>Formicidae</taxon>
        <taxon>Myrmicinae</taxon>
        <taxon>Pseudoatta</taxon>
    </lineage>
</organism>
<dbReference type="Pfam" id="PF17906">
    <property type="entry name" value="HTH_48"/>
    <property type="match status" value="1"/>
</dbReference>
<dbReference type="PANTHER" id="PTHR46060">
    <property type="entry name" value="MARINER MOS1 TRANSPOSASE-LIKE PROTEIN"/>
    <property type="match status" value="1"/>
</dbReference>
<dbReference type="GO" id="GO:0046975">
    <property type="term" value="F:histone H3K36 methyltransferase activity"/>
    <property type="evidence" value="ECO:0007669"/>
    <property type="project" value="TreeGrafter"/>
</dbReference>
<reference evidence="2" key="1">
    <citation type="submission" date="2020-02" db="EMBL/GenBank/DDBJ databases">
        <title>Relaxed selection underlies rapid genomic changes in the transitions from sociality to social parasitism in ants.</title>
        <authorList>
            <person name="Bi X."/>
        </authorList>
    </citation>
    <scope>NUCLEOTIDE SEQUENCE</scope>
    <source>
        <strain evidence="2">BGI-DK2014c</strain>
        <tissue evidence="2">Whole body</tissue>
    </source>
</reference>
<dbReference type="GO" id="GO:0031297">
    <property type="term" value="P:replication fork processing"/>
    <property type="evidence" value="ECO:0007669"/>
    <property type="project" value="TreeGrafter"/>
</dbReference>
<dbReference type="GO" id="GO:0005634">
    <property type="term" value="C:nucleus"/>
    <property type="evidence" value="ECO:0007669"/>
    <property type="project" value="TreeGrafter"/>
</dbReference>
<dbReference type="GO" id="GO:0042800">
    <property type="term" value="F:histone H3K4 methyltransferase activity"/>
    <property type="evidence" value="ECO:0007669"/>
    <property type="project" value="TreeGrafter"/>
</dbReference>